<evidence type="ECO:0000313" key="3">
    <source>
        <dbReference type="Proteomes" id="UP000326912"/>
    </source>
</evidence>
<dbReference type="AlphaFoldDB" id="A0A5J4KZA7"/>
<evidence type="ECO:0000256" key="1">
    <source>
        <dbReference type="SAM" id="SignalP"/>
    </source>
</evidence>
<dbReference type="RefSeq" id="WP_151759477.1">
    <property type="nucleotide sequence ID" value="NZ_BKZW01000004.1"/>
</dbReference>
<dbReference type="EMBL" id="BKZW01000004">
    <property type="protein sequence ID" value="GER91900.1"/>
    <property type="molecule type" value="Genomic_DNA"/>
</dbReference>
<gene>
    <name evidence="2" type="ORF">KDW_60620</name>
</gene>
<sequence length="160" mass="16731">MCASRFTFFACCLVIGAFLAGPFPVHALPVGVAHIHTVSDPAAARATIIVYISRSTNTCALTLVVNSNGDITIKRCSSTKVGALSTSTVTKLFNDVHRALPLTALPQGARCAKSISFGTSTRIAYGSQMSPDLSCSPDAKGRTLYHDVTIVVSEVNSGTP</sequence>
<organism evidence="2 3">
    <name type="scientific">Dictyobacter vulcani</name>
    <dbReference type="NCBI Taxonomy" id="2607529"/>
    <lineage>
        <taxon>Bacteria</taxon>
        <taxon>Bacillati</taxon>
        <taxon>Chloroflexota</taxon>
        <taxon>Ktedonobacteria</taxon>
        <taxon>Ktedonobacterales</taxon>
        <taxon>Dictyobacteraceae</taxon>
        <taxon>Dictyobacter</taxon>
    </lineage>
</organism>
<keyword evidence="1" id="KW-0732">Signal</keyword>
<evidence type="ECO:0008006" key="4">
    <source>
        <dbReference type="Google" id="ProtNLM"/>
    </source>
</evidence>
<evidence type="ECO:0000313" key="2">
    <source>
        <dbReference type="EMBL" id="GER91900.1"/>
    </source>
</evidence>
<proteinExistence type="predicted"/>
<reference evidence="2 3" key="1">
    <citation type="submission" date="2019-10" db="EMBL/GenBank/DDBJ databases">
        <title>Dictyobacter vulcani sp. nov., within the class Ktedonobacteria, isolated from soil of volcanic Mt. Zao.</title>
        <authorList>
            <person name="Zheng Y."/>
            <person name="Wang C.M."/>
            <person name="Sakai Y."/>
            <person name="Abe K."/>
            <person name="Yokota A."/>
            <person name="Yabe S."/>
        </authorList>
    </citation>
    <scope>NUCLEOTIDE SEQUENCE [LARGE SCALE GENOMIC DNA]</scope>
    <source>
        <strain evidence="2 3">W12</strain>
    </source>
</reference>
<comment type="caution">
    <text evidence="2">The sequence shown here is derived from an EMBL/GenBank/DDBJ whole genome shotgun (WGS) entry which is preliminary data.</text>
</comment>
<protein>
    <recommendedName>
        <fullName evidence="4">Spore coat protein U domain-containing protein</fullName>
    </recommendedName>
</protein>
<name>A0A5J4KZA7_9CHLR</name>
<keyword evidence="3" id="KW-1185">Reference proteome</keyword>
<dbReference type="Proteomes" id="UP000326912">
    <property type="component" value="Unassembled WGS sequence"/>
</dbReference>
<feature type="chain" id="PRO_5023893279" description="Spore coat protein U domain-containing protein" evidence="1">
    <location>
        <begin position="28"/>
        <end position="160"/>
    </location>
</feature>
<feature type="signal peptide" evidence="1">
    <location>
        <begin position="1"/>
        <end position="27"/>
    </location>
</feature>
<accession>A0A5J4KZA7</accession>